<proteinExistence type="predicted"/>
<dbReference type="GO" id="GO:0046872">
    <property type="term" value="F:metal ion binding"/>
    <property type="evidence" value="ECO:0007669"/>
    <property type="project" value="UniProtKB-KW"/>
</dbReference>
<evidence type="ECO:0008006" key="8">
    <source>
        <dbReference type="Google" id="ProtNLM"/>
    </source>
</evidence>
<comment type="caution">
    <text evidence="6">The sequence shown here is derived from an EMBL/GenBank/DDBJ whole genome shotgun (WGS) entry which is preliminary data.</text>
</comment>
<dbReference type="InterPro" id="IPR006879">
    <property type="entry name" value="YdjC-like"/>
</dbReference>
<keyword evidence="2" id="KW-0479">Metal-binding</keyword>
<dbReference type="EMBL" id="BMGG01000006">
    <property type="protein sequence ID" value="GGC73785.1"/>
    <property type="molecule type" value="Genomic_DNA"/>
</dbReference>
<dbReference type="CDD" id="cd10807">
    <property type="entry name" value="YdjC_like_3"/>
    <property type="match status" value="1"/>
</dbReference>
<dbReference type="Proteomes" id="UP000637002">
    <property type="component" value="Unassembled WGS sequence"/>
</dbReference>
<evidence type="ECO:0000313" key="7">
    <source>
        <dbReference type="Proteomes" id="UP000637002"/>
    </source>
</evidence>
<keyword evidence="5" id="KW-0119">Carbohydrate metabolism</keyword>
<reference evidence="6" key="2">
    <citation type="submission" date="2020-09" db="EMBL/GenBank/DDBJ databases">
        <authorList>
            <person name="Sun Q."/>
            <person name="Zhou Y."/>
        </authorList>
    </citation>
    <scope>NUCLEOTIDE SEQUENCE</scope>
    <source>
        <strain evidence="6">CGMCC 1.12919</strain>
    </source>
</reference>
<evidence type="ECO:0000313" key="6">
    <source>
        <dbReference type="EMBL" id="GGC73785.1"/>
    </source>
</evidence>
<dbReference type="GO" id="GO:0016787">
    <property type="term" value="F:hydrolase activity"/>
    <property type="evidence" value="ECO:0007669"/>
    <property type="project" value="UniProtKB-KW"/>
</dbReference>
<dbReference type="PANTHER" id="PTHR31609:SF1">
    <property type="entry name" value="CARBOHYDRATE DEACETYLASE"/>
    <property type="match status" value="1"/>
</dbReference>
<dbReference type="SUPFAM" id="SSF88713">
    <property type="entry name" value="Glycoside hydrolase/deacetylase"/>
    <property type="match status" value="1"/>
</dbReference>
<sequence>MDMPALKPFILCADDYALTDGVSRGILELAAAGRLGATSAMTNRPQWRRLAPALGALGRPLSVGLHLNLTLGEPLTRAPSLAAAGRFRPLGEIVRRAFAGRLVAAELRAEIAAQLDAFGEGLGRMPDYVDGHQHVHVLPGVREQLLAVLGGEGLAGRLWIRDPGDMPAAILARRHCTRKALLLRLFAHGFAAAARRSGFATNAGFAGFSRFAAAGDYAGEFATYLIAPGQRHLVMCHPGYVDDELRGLDPAVESRPRELMFLVSRDLEEVCEAARMRLARDWH</sequence>
<evidence type="ECO:0000256" key="5">
    <source>
        <dbReference type="ARBA" id="ARBA00023277"/>
    </source>
</evidence>
<name>A0A916XHG3_9HYPH</name>
<accession>A0A916XHG3</accession>
<dbReference type="GO" id="GO:0019213">
    <property type="term" value="F:deacetylase activity"/>
    <property type="evidence" value="ECO:0007669"/>
    <property type="project" value="TreeGrafter"/>
</dbReference>
<dbReference type="Gene3D" id="3.20.20.370">
    <property type="entry name" value="Glycoside hydrolase/deacetylase"/>
    <property type="match status" value="1"/>
</dbReference>
<organism evidence="6 7">
    <name type="scientific">Chelatococcus reniformis</name>
    <dbReference type="NCBI Taxonomy" id="1494448"/>
    <lineage>
        <taxon>Bacteria</taxon>
        <taxon>Pseudomonadati</taxon>
        <taxon>Pseudomonadota</taxon>
        <taxon>Alphaproteobacteria</taxon>
        <taxon>Hyphomicrobiales</taxon>
        <taxon>Chelatococcaceae</taxon>
        <taxon>Chelatococcus</taxon>
    </lineage>
</organism>
<comment type="cofactor">
    <cofactor evidence="1">
        <name>Mg(2+)</name>
        <dbReference type="ChEBI" id="CHEBI:18420"/>
    </cofactor>
</comment>
<keyword evidence="7" id="KW-1185">Reference proteome</keyword>
<evidence type="ECO:0000256" key="3">
    <source>
        <dbReference type="ARBA" id="ARBA00022801"/>
    </source>
</evidence>
<keyword evidence="3" id="KW-0378">Hydrolase</keyword>
<evidence type="ECO:0000256" key="4">
    <source>
        <dbReference type="ARBA" id="ARBA00022842"/>
    </source>
</evidence>
<reference evidence="6" key="1">
    <citation type="journal article" date="2014" name="Int. J. Syst. Evol. Microbiol.">
        <title>Complete genome sequence of Corynebacterium casei LMG S-19264T (=DSM 44701T), isolated from a smear-ripened cheese.</title>
        <authorList>
            <consortium name="US DOE Joint Genome Institute (JGI-PGF)"/>
            <person name="Walter F."/>
            <person name="Albersmeier A."/>
            <person name="Kalinowski J."/>
            <person name="Ruckert C."/>
        </authorList>
    </citation>
    <scope>NUCLEOTIDE SEQUENCE</scope>
    <source>
        <strain evidence="6">CGMCC 1.12919</strain>
    </source>
</reference>
<keyword evidence="4" id="KW-0460">Magnesium</keyword>
<evidence type="ECO:0000256" key="1">
    <source>
        <dbReference type="ARBA" id="ARBA00001946"/>
    </source>
</evidence>
<protein>
    <recommendedName>
        <fullName evidence="8">ChbG/HpnK family deacetylase</fullName>
    </recommendedName>
</protein>
<evidence type="ECO:0000256" key="2">
    <source>
        <dbReference type="ARBA" id="ARBA00022723"/>
    </source>
</evidence>
<dbReference type="PANTHER" id="PTHR31609">
    <property type="entry name" value="YDJC DEACETYLASE FAMILY MEMBER"/>
    <property type="match status" value="1"/>
</dbReference>
<dbReference type="AlphaFoldDB" id="A0A916XHG3"/>
<dbReference type="GO" id="GO:0005975">
    <property type="term" value="P:carbohydrate metabolic process"/>
    <property type="evidence" value="ECO:0007669"/>
    <property type="project" value="InterPro"/>
</dbReference>
<dbReference type="InterPro" id="IPR011330">
    <property type="entry name" value="Glyco_hydro/deAcase_b/a-brl"/>
</dbReference>
<gene>
    <name evidence="6" type="ORF">GCM10010994_35200</name>
</gene>
<dbReference type="Pfam" id="PF04794">
    <property type="entry name" value="YdjC"/>
    <property type="match status" value="1"/>
</dbReference>